<dbReference type="SUPFAM" id="SSF53187">
    <property type="entry name" value="Zn-dependent exopeptidases"/>
    <property type="match status" value="1"/>
</dbReference>
<dbReference type="OrthoDB" id="9815360at2"/>
<dbReference type="RefSeq" id="WP_101579509.1">
    <property type="nucleotide sequence ID" value="NZ_PGVA01000082.1"/>
</dbReference>
<dbReference type="Proteomes" id="UP000234951">
    <property type="component" value="Unassembled WGS sequence"/>
</dbReference>
<protein>
    <submittedName>
        <fullName evidence="1">Peptidase M20</fullName>
    </submittedName>
</protein>
<reference evidence="2 4" key="2">
    <citation type="submission" date="2017-12" db="EMBL/GenBank/DDBJ databases">
        <title>Comparative Functional Genomics of Dry Heat Resistant strains isolated from the Viking Spacecraft.</title>
        <authorList>
            <person name="Seuylemezian A."/>
            <person name="Cooper K."/>
            <person name="Vaishampayan P."/>
        </authorList>
    </citation>
    <scope>NUCLEOTIDE SEQUENCE [LARGE SCALE GENOMIC DNA]</scope>
    <source>
        <strain evidence="2 4">ATCC 29669</strain>
    </source>
</reference>
<evidence type="ECO:0000313" key="2">
    <source>
        <dbReference type="EMBL" id="PLS00866.1"/>
    </source>
</evidence>
<dbReference type="AlphaFoldDB" id="A0A2N5GG24"/>
<accession>A0A2N5GG24</accession>
<keyword evidence="4" id="KW-1185">Reference proteome</keyword>
<dbReference type="InterPro" id="IPR050072">
    <property type="entry name" value="Peptidase_M20A"/>
</dbReference>
<dbReference type="Pfam" id="PF01546">
    <property type="entry name" value="Peptidase_M20"/>
    <property type="match status" value="1"/>
</dbReference>
<evidence type="ECO:0000313" key="4">
    <source>
        <dbReference type="Proteomes" id="UP000235114"/>
    </source>
</evidence>
<dbReference type="PANTHER" id="PTHR43808">
    <property type="entry name" value="ACETYLORNITHINE DEACETYLASE"/>
    <property type="match status" value="1"/>
</dbReference>
<dbReference type="EMBL" id="PGVA01000082">
    <property type="protein sequence ID" value="PLR79675.1"/>
    <property type="molecule type" value="Genomic_DNA"/>
</dbReference>
<proteinExistence type="predicted"/>
<evidence type="ECO:0000313" key="3">
    <source>
        <dbReference type="Proteomes" id="UP000234951"/>
    </source>
</evidence>
<dbReference type="Proteomes" id="UP000235114">
    <property type="component" value="Unassembled WGS sequence"/>
</dbReference>
<comment type="caution">
    <text evidence="1">The sequence shown here is derived from an EMBL/GenBank/DDBJ whole genome shotgun (WGS) entry which is preliminary data.</text>
</comment>
<dbReference type="PANTHER" id="PTHR43808:SF27">
    <property type="entry name" value="PROTEIN ROCB"/>
    <property type="match status" value="1"/>
</dbReference>
<dbReference type="InterPro" id="IPR012166">
    <property type="entry name" value="Uncharacterised_RocB"/>
</dbReference>
<dbReference type="EMBL" id="PGVD01000002">
    <property type="protein sequence ID" value="PLS00866.1"/>
    <property type="molecule type" value="Genomic_DNA"/>
</dbReference>
<dbReference type="Gene3D" id="3.40.630.10">
    <property type="entry name" value="Zn peptidases"/>
    <property type="match status" value="1"/>
</dbReference>
<dbReference type="GO" id="GO:0016787">
    <property type="term" value="F:hydrolase activity"/>
    <property type="evidence" value="ECO:0007669"/>
    <property type="project" value="InterPro"/>
</dbReference>
<evidence type="ECO:0000313" key="1">
    <source>
        <dbReference type="EMBL" id="PLR79675.1"/>
    </source>
</evidence>
<sequence>MFHILQALSTEQQAEVLTRRLIQLLSYNGTIGETEKADFLKEIICSFPYFKENESFVWEQPISNDPLGRKNIFALVRGQSECSKTVLYHAHVDTVGIEDYGALHDIAHDPDVLEEFFKSYPADAEVQADAGSGNWMFGRGALDMQSGIAVHLVNLLHFSEQRDQLPGNLLVLFNPDEESQHVGIRAALTELTRLETEQNLDFIAAINNDFISPLHSGDQTRYIYTGAAGKLLPCFSIFGREAHVGDSLSAIDPTLIAAELNLAINANLDLTEYFQNELTLPPSCLYLKDDKQIYDVQTAVSCGIYFNHFIYEKSPKEILTQLVDVVGNRCETLEKKLAQTYTEHRKRNGLPEREISWDIEVITFGEYVEKLEEMNLHPLKAVEAALEHFSEKDLDERMLAFKIVEALHQLDPEKKPRVILFFAPPFIPANRLPVESNKGQSLLTTIEAVLDEVHQETKETFELRKYFPYLADGSFLSFNGTEEDISSIENNFPAMHKLFALPLGDMKALNIPSINLGVYGKSGHKWTERVYKPYTFKILPHLIRKMTKRLLE</sequence>
<gene>
    <name evidence="1" type="ORF">CU635_21875</name>
    <name evidence="2" type="ORF">CVD25_00595</name>
</gene>
<dbReference type="InterPro" id="IPR002933">
    <property type="entry name" value="Peptidase_M20"/>
</dbReference>
<name>A0A2N5GG24_9BACI</name>
<reference evidence="1 3" key="1">
    <citation type="submission" date="2017-11" db="EMBL/GenBank/DDBJ databases">
        <title>Comparitive Functional Genomics of Dry Heat Resistant strains isolated from the Viking Spacecraft.</title>
        <authorList>
            <person name="Seuylemezian A."/>
            <person name="Cooper K."/>
            <person name="Vaishampayan P."/>
        </authorList>
    </citation>
    <scope>NUCLEOTIDE SEQUENCE [LARGE SCALE GENOMIC DNA]</scope>
    <source>
        <strain evidence="1 3">M4.6</strain>
    </source>
</reference>
<organism evidence="1 3">
    <name type="scientific">Bacillus canaveralius</name>
    <dbReference type="NCBI Taxonomy" id="1403243"/>
    <lineage>
        <taxon>Bacteria</taxon>
        <taxon>Bacillati</taxon>
        <taxon>Bacillota</taxon>
        <taxon>Bacilli</taxon>
        <taxon>Bacillales</taxon>
        <taxon>Bacillaceae</taxon>
        <taxon>Bacillus</taxon>
    </lineage>
</organism>
<dbReference type="PIRSF" id="PIRSF010386">
    <property type="entry name" value="RocB"/>
    <property type="match status" value="1"/>
</dbReference>